<evidence type="ECO:0000313" key="2">
    <source>
        <dbReference type="Proteomes" id="UP000270185"/>
    </source>
</evidence>
<dbReference type="KEGG" id="ccas:EIB73_13470"/>
<dbReference type="AlphaFoldDB" id="A0A3G8XMM6"/>
<sequence>MKPRITRLCIYPKDIQRITGKSERYSRDLIHKIKDHLQKPDHQFVTVAEFCTFMGLPYEAVQAFILD</sequence>
<dbReference type="OrthoDB" id="711499at2"/>
<protein>
    <submittedName>
        <fullName evidence="1">Uncharacterized protein</fullName>
    </submittedName>
</protein>
<keyword evidence="2" id="KW-1185">Reference proteome</keyword>
<organism evidence="1 2">
    <name type="scientific">Kaistella carnis</name>
    <dbReference type="NCBI Taxonomy" id="1241979"/>
    <lineage>
        <taxon>Bacteria</taxon>
        <taxon>Pseudomonadati</taxon>
        <taxon>Bacteroidota</taxon>
        <taxon>Flavobacteriia</taxon>
        <taxon>Flavobacteriales</taxon>
        <taxon>Weeksellaceae</taxon>
        <taxon>Chryseobacterium group</taxon>
        <taxon>Kaistella</taxon>
    </lineage>
</organism>
<dbReference type="Proteomes" id="UP000270185">
    <property type="component" value="Chromosome"/>
</dbReference>
<evidence type="ECO:0000313" key="1">
    <source>
        <dbReference type="EMBL" id="AZI34118.1"/>
    </source>
</evidence>
<gene>
    <name evidence="1" type="ORF">EIB73_13470</name>
</gene>
<dbReference type="EMBL" id="CP034159">
    <property type="protein sequence ID" value="AZI34118.1"/>
    <property type="molecule type" value="Genomic_DNA"/>
</dbReference>
<dbReference type="RefSeq" id="WP_125025754.1">
    <property type="nucleotide sequence ID" value="NZ_CP034159.1"/>
</dbReference>
<name>A0A3G8XMM6_9FLAO</name>
<accession>A0A3G8XMM6</accession>
<reference evidence="2" key="1">
    <citation type="submission" date="2018-11" db="EMBL/GenBank/DDBJ databases">
        <title>Proposal to divide the Flavobacteriaceae and reorganize its genera based on Amino Acid Identity values calculated from whole genome sequences.</title>
        <authorList>
            <person name="Nicholson A.C."/>
            <person name="Gulvik C.A."/>
            <person name="Whitney A.M."/>
            <person name="Humrighouse B.W."/>
            <person name="Bell M."/>
            <person name="Holmes B."/>
            <person name="Steigerwalt A.G."/>
            <person name="Villarma A."/>
            <person name="Sheth M."/>
            <person name="Batra D."/>
            <person name="Pryor J."/>
            <person name="Bernardet J.-F."/>
            <person name="Hugo C."/>
            <person name="Kampfer P."/>
            <person name="Newman J.D."/>
            <person name="McQuiston J.R."/>
        </authorList>
    </citation>
    <scope>NUCLEOTIDE SEQUENCE [LARGE SCALE GENOMIC DNA]</scope>
    <source>
        <strain evidence="2">G0081</strain>
    </source>
</reference>
<proteinExistence type="predicted"/>